<gene>
    <name evidence="2" type="ORF">KLO01_08570</name>
</gene>
<keyword evidence="1" id="KW-0812">Transmembrane</keyword>
<dbReference type="AlphaFoldDB" id="A0A512SXX6"/>
<evidence type="ECO:0000313" key="2">
    <source>
        <dbReference type="EMBL" id="GEQ12810.1"/>
    </source>
</evidence>
<protein>
    <submittedName>
        <fullName evidence="2">Uncharacterized protein</fullName>
    </submittedName>
</protein>
<comment type="caution">
    <text evidence="2">The sequence shown here is derived from an EMBL/GenBank/DDBJ whole genome shotgun (WGS) entry which is preliminary data.</text>
</comment>
<organism evidence="2 3">
    <name type="scientific">Knoellia locipacati</name>
    <dbReference type="NCBI Taxonomy" id="882824"/>
    <lineage>
        <taxon>Bacteria</taxon>
        <taxon>Bacillati</taxon>
        <taxon>Actinomycetota</taxon>
        <taxon>Actinomycetes</taxon>
        <taxon>Micrococcales</taxon>
        <taxon>Intrasporangiaceae</taxon>
        <taxon>Knoellia</taxon>
    </lineage>
</organism>
<evidence type="ECO:0000256" key="1">
    <source>
        <dbReference type="SAM" id="Phobius"/>
    </source>
</evidence>
<proteinExistence type="predicted"/>
<name>A0A512SXX6_9MICO</name>
<feature type="transmembrane region" description="Helical" evidence="1">
    <location>
        <begin position="66"/>
        <end position="89"/>
    </location>
</feature>
<accession>A0A512SXX6</accession>
<keyword evidence="1" id="KW-0472">Membrane</keyword>
<reference evidence="2 3" key="1">
    <citation type="submission" date="2019-07" db="EMBL/GenBank/DDBJ databases">
        <title>Whole genome shotgun sequence of Knoellia locipacati NBRC 109775.</title>
        <authorList>
            <person name="Hosoyama A."/>
            <person name="Uohara A."/>
            <person name="Ohji S."/>
            <person name="Ichikawa N."/>
        </authorList>
    </citation>
    <scope>NUCLEOTIDE SEQUENCE [LARGE SCALE GENOMIC DNA]</scope>
    <source>
        <strain evidence="2 3">NBRC 109775</strain>
    </source>
</reference>
<feature type="transmembrane region" description="Helical" evidence="1">
    <location>
        <begin position="101"/>
        <end position="120"/>
    </location>
</feature>
<dbReference type="RefSeq" id="WP_147062406.1">
    <property type="nucleotide sequence ID" value="NZ_BAABDN010000001.1"/>
</dbReference>
<feature type="transmembrane region" description="Helical" evidence="1">
    <location>
        <begin position="24"/>
        <end position="46"/>
    </location>
</feature>
<dbReference type="Proteomes" id="UP000321793">
    <property type="component" value="Unassembled WGS sequence"/>
</dbReference>
<keyword evidence="3" id="KW-1185">Reference proteome</keyword>
<dbReference type="EMBL" id="BKBA01000003">
    <property type="protein sequence ID" value="GEQ12810.1"/>
    <property type="molecule type" value="Genomic_DNA"/>
</dbReference>
<sequence length="121" mass="11614">MTVAIDPSPVPTAPRVARRWSVGVLALATVVLAAYLALVVVAAWLVGSTIEAIAARDVGSVDVGGLAVSTIPGLVGGWGVGLGAAALLARGEAVAARAVGVTAGLLGVVVGAVVLAVTGVL</sequence>
<evidence type="ECO:0000313" key="3">
    <source>
        <dbReference type="Proteomes" id="UP000321793"/>
    </source>
</evidence>
<keyword evidence="1" id="KW-1133">Transmembrane helix</keyword>